<dbReference type="AlphaFoldDB" id="A0A1G7RHT5"/>
<evidence type="ECO:0000313" key="2">
    <source>
        <dbReference type="EMBL" id="SDG10311.1"/>
    </source>
</evidence>
<gene>
    <name evidence="2" type="ORF">SAMN05216241_105138</name>
</gene>
<feature type="region of interest" description="Disordered" evidence="1">
    <location>
        <begin position="27"/>
        <end position="72"/>
    </location>
</feature>
<dbReference type="EMBL" id="FNCE01000005">
    <property type="protein sequence ID" value="SDG10311.1"/>
    <property type="molecule type" value="Genomic_DNA"/>
</dbReference>
<evidence type="ECO:0000313" key="3">
    <source>
        <dbReference type="Proteomes" id="UP000199415"/>
    </source>
</evidence>
<organism evidence="2 3">
    <name type="scientific">Limimonas halophila</name>
    <dbReference type="NCBI Taxonomy" id="1082479"/>
    <lineage>
        <taxon>Bacteria</taxon>
        <taxon>Pseudomonadati</taxon>
        <taxon>Pseudomonadota</taxon>
        <taxon>Alphaproteobacteria</taxon>
        <taxon>Rhodospirillales</taxon>
        <taxon>Rhodovibrionaceae</taxon>
        <taxon>Limimonas</taxon>
    </lineage>
</organism>
<dbReference type="OrthoDB" id="10004213at2"/>
<reference evidence="2 3" key="1">
    <citation type="submission" date="2016-10" db="EMBL/GenBank/DDBJ databases">
        <authorList>
            <person name="de Groot N.N."/>
        </authorList>
    </citation>
    <scope>NUCLEOTIDE SEQUENCE [LARGE SCALE GENOMIC DNA]</scope>
    <source>
        <strain evidence="2 3">DSM 25584</strain>
    </source>
</reference>
<dbReference type="Proteomes" id="UP000199415">
    <property type="component" value="Unassembled WGS sequence"/>
</dbReference>
<sequence>MTGPTDDAAAPEEPASLLGVAIVRGGRARRAASTAHPPAEAGTATAPANESAPHPAGTGAAAPETGRGAAEAPRYRSLRQYWRSLGGGPLPNVRGIEPAVVADQWPYAVLFRAAPDGALDIARVYEPAEAAGGLDHPLADDPFSEVSTWLMEVARAAADRAVPTTTSASFRVRRRQRAYAAAAAPFAADGDTDGQRRGSAAYVLLAVTRKR</sequence>
<dbReference type="STRING" id="1082479.SAMN05216241_105138"/>
<accession>A0A1G7RHT5</accession>
<name>A0A1G7RHT5_9PROT</name>
<dbReference type="RefSeq" id="WP_090019757.1">
    <property type="nucleotide sequence ID" value="NZ_FNCE01000005.1"/>
</dbReference>
<proteinExistence type="predicted"/>
<evidence type="ECO:0000256" key="1">
    <source>
        <dbReference type="SAM" id="MobiDB-lite"/>
    </source>
</evidence>
<keyword evidence="3" id="KW-1185">Reference proteome</keyword>
<protein>
    <submittedName>
        <fullName evidence="2">Uncharacterized protein</fullName>
    </submittedName>
</protein>